<dbReference type="Pfam" id="PF12850">
    <property type="entry name" value="Metallophos_2"/>
    <property type="match status" value="1"/>
</dbReference>
<dbReference type="Gene3D" id="3.60.21.10">
    <property type="match status" value="1"/>
</dbReference>
<accession>A0AAI8DIL5</accession>
<evidence type="ECO:0000256" key="2">
    <source>
        <dbReference type="RuleBase" id="RU362039"/>
    </source>
</evidence>
<evidence type="ECO:0000259" key="3">
    <source>
        <dbReference type="Pfam" id="PF12850"/>
    </source>
</evidence>
<dbReference type="AlphaFoldDB" id="A0AAI8DIL5"/>
<organism evidence="4 5">
    <name type="scientific">Mammaliicoccus sciuri</name>
    <name type="common">Staphylococcus sciuri</name>
    <dbReference type="NCBI Taxonomy" id="1296"/>
    <lineage>
        <taxon>Bacteria</taxon>
        <taxon>Bacillati</taxon>
        <taxon>Bacillota</taxon>
        <taxon>Bacilli</taxon>
        <taxon>Bacillales</taxon>
        <taxon>Staphylococcaceae</taxon>
        <taxon>Mammaliicoccus</taxon>
    </lineage>
</organism>
<dbReference type="SUPFAM" id="SSF56300">
    <property type="entry name" value="Metallo-dependent phosphatases"/>
    <property type="match status" value="1"/>
</dbReference>
<comment type="cofactor">
    <cofactor evidence="2">
        <name>a divalent metal cation</name>
        <dbReference type="ChEBI" id="CHEBI:60240"/>
    </cofactor>
</comment>
<dbReference type="EMBL" id="CP022046">
    <property type="protein sequence ID" value="ASE34474.1"/>
    <property type="molecule type" value="Genomic_DNA"/>
</dbReference>
<sequence length="168" mass="19330">MKWVIVSDNHGEQGILHEIYEKYKDADLFLHLGDSEFDYDDTELSLYQRVKGNCDFDPQFPIEEQGEIEGIGYFYTHGHRYDIKGSREVLSAHAKNNHAKFAFYGHSHVALCETIDGVYCINPGSISQTRGQWEETYAIIEFDEALNNATLTYLNRNNEEVEKLSLAI</sequence>
<dbReference type="GO" id="GO:0046872">
    <property type="term" value="F:metal ion binding"/>
    <property type="evidence" value="ECO:0007669"/>
    <property type="project" value="UniProtKB-KW"/>
</dbReference>
<gene>
    <name evidence="4" type="ORF">CEP64_07735</name>
</gene>
<dbReference type="PANTHER" id="PTHR11124">
    <property type="entry name" value="VACUOLAR SORTING PROTEIN VPS29"/>
    <property type="match status" value="1"/>
</dbReference>
<evidence type="ECO:0000313" key="5">
    <source>
        <dbReference type="Proteomes" id="UP000197058"/>
    </source>
</evidence>
<dbReference type="EC" id="3.1.4.-" evidence="2"/>
<dbReference type="Proteomes" id="UP000197058">
    <property type="component" value="Chromosome"/>
</dbReference>
<dbReference type="InterPro" id="IPR029052">
    <property type="entry name" value="Metallo-depent_PP-like"/>
</dbReference>
<name>A0AAI8DIL5_MAMSC</name>
<evidence type="ECO:0000313" key="4">
    <source>
        <dbReference type="EMBL" id="ASE34474.1"/>
    </source>
</evidence>
<dbReference type="GO" id="GO:0016787">
    <property type="term" value="F:hydrolase activity"/>
    <property type="evidence" value="ECO:0007669"/>
    <property type="project" value="UniProtKB-UniRule"/>
</dbReference>
<dbReference type="RefSeq" id="WP_058591332.1">
    <property type="nucleotide sequence ID" value="NZ_CP022046.2"/>
</dbReference>
<dbReference type="InterPro" id="IPR024654">
    <property type="entry name" value="Calcineurin-like_PHP_lpxH"/>
</dbReference>
<dbReference type="NCBIfam" id="TIGR00040">
    <property type="entry name" value="yfcE"/>
    <property type="match status" value="1"/>
</dbReference>
<feature type="domain" description="Calcineurin-like phosphoesterase" evidence="3">
    <location>
        <begin position="1"/>
        <end position="144"/>
    </location>
</feature>
<reference evidence="5" key="1">
    <citation type="submission" date="2017-06" db="EMBL/GenBank/DDBJ databases">
        <title>FDA dAtabase for Regulatory Grade micrObial Sequences (FDA-ARGOS): Supporting development and validation of Infectious Disease Dx tests.</title>
        <authorList>
            <person name="Goldberg B."/>
            <person name="Campos J."/>
            <person name="Tallon L."/>
            <person name="Sadzewicz L."/>
            <person name="Sengamalay N."/>
            <person name="Ott S."/>
            <person name="Godinez A."/>
            <person name="Nagaraj S."/>
            <person name="Vavikolanu K."/>
            <person name="Nadendla S."/>
            <person name="George J."/>
            <person name="Geyer C."/>
            <person name="Sichtig H."/>
        </authorList>
    </citation>
    <scope>NUCLEOTIDE SEQUENCE [LARGE SCALE GENOMIC DNA]</scope>
    <source>
        <strain evidence="5">FDAARGOS_285</strain>
    </source>
</reference>
<comment type="similarity">
    <text evidence="1 2">Belongs to the metallophosphoesterase superfamily. YfcE family.</text>
</comment>
<evidence type="ECO:0000256" key="1">
    <source>
        <dbReference type="ARBA" id="ARBA00008950"/>
    </source>
</evidence>
<dbReference type="KEGG" id="sscu:CEP64_07735"/>
<dbReference type="InterPro" id="IPR000979">
    <property type="entry name" value="Phosphodiesterase_MJ0936/Vps29"/>
</dbReference>
<keyword evidence="2" id="KW-0479">Metal-binding</keyword>
<protein>
    <recommendedName>
        <fullName evidence="2">Phosphoesterase</fullName>
        <ecNumber evidence="2">3.1.4.-</ecNumber>
    </recommendedName>
</protein>
<proteinExistence type="inferred from homology"/>